<keyword evidence="4" id="KW-0238">DNA-binding</keyword>
<keyword evidence="3" id="KW-0805">Transcription regulation</keyword>
<evidence type="ECO:0000313" key="8">
    <source>
        <dbReference type="EMBL" id="QGG96553.1"/>
    </source>
</evidence>
<feature type="modified residue" description="4-aspartylphosphate" evidence="6">
    <location>
        <position position="55"/>
    </location>
</feature>
<organism evidence="8 9">
    <name type="scientific">Actinomarinicola tropica</name>
    <dbReference type="NCBI Taxonomy" id="2789776"/>
    <lineage>
        <taxon>Bacteria</taxon>
        <taxon>Bacillati</taxon>
        <taxon>Actinomycetota</taxon>
        <taxon>Acidimicrobiia</taxon>
        <taxon>Acidimicrobiales</taxon>
        <taxon>Iamiaceae</taxon>
        <taxon>Actinomarinicola</taxon>
    </lineage>
</organism>
<evidence type="ECO:0000256" key="2">
    <source>
        <dbReference type="ARBA" id="ARBA00023012"/>
    </source>
</evidence>
<dbReference type="AlphaFoldDB" id="A0A5Q2RL39"/>
<dbReference type="SMART" id="SM00448">
    <property type="entry name" value="REC"/>
    <property type="match status" value="1"/>
</dbReference>
<proteinExistence type="predicted"/>
<evidence type="ECO:0000256" key="5">
    <source>
        <dbReference type="ARBA" id="ARBA00023163"/>
    </source>
</evidence>
<dbReference type="Gene3D" id="3.40.50.2300">
    <property type="match status" value="1"/>
</dbReference>
<evidence type="ECO:0000256" key="4">
    <source>
        <dbReference type="ARBA" id="ARBA00023125"/>
    </source>
</evidence>
<keyword evidence="5" id="KW-0804">Transcription</keyword>
<evidence type="ECO:0000313" key="9">
    <source>
        <dbReference type="Proteomes" id="UP000334019"/>
    </source>
</evidence>
<accession>A0A5Q2RL39</accession>
<dbReference type="PANTHER" id="PTHR48111:SF1">
    <property type="entry name" value="TWO-COMPONENT RESPONSE REGULATOR ORR33"/>
    <property type="match status" value="1"/>
</dbReference>
<dbReference type="GO" id="GO:0006355">
    <property type="term" value="P:regulation of DNA-templated transcription"/>
    <property type="evidence" value="ECO:0007669"/>
    <property type="project" value="TreeGrafter"/>
</dbReference>
<dbReference type="GO" id="GO:0032993">
    <property type="term" value="C:protein-DNA complex"/>
    <property type="evidence" value="ECO:0007669"/>
    <property type="project" value="TreeGrafter"/>
</dbReference>
<dbReference type="GO" id="GO:0000156">
    <property type="term" value="F:phosphorelay response regulator activity"/>
    <property type="evidence" value="ECO:0007669"/>
    <property type="project" value="TreeGrafter"/>
</dbReference>
<protein>
    <submittedName>
        <fullName evidence="8">Response regulator</fullName>
    </submittedName>
</protein>
<feature type="domain" description="Response regulatory" evidence="7">
    <location>
        <begin position="6"/>
        <end position="123"/>
    </location>
</feature>
<dbReference type="KEGG" id="atq:GH723_16395"/>
<dbReference type="InterPro" id="IPR039420">
    <property type="entry name" value="WalR-like"/>
</dbReference>
<dbReference type="GO" id="GO:0000976">
    <property type="term" value="F:transcription cis-regulatory region binding"/>
    <property type="evidence" value="ECO:0007669"/>
    <property type="project" value="TreeGrafter"/>
</dbReference>
<evidence type="ECO:0000256" key="1">
    <source>
        <dbReference type="ARBA" id="ARBA00022553"/>
    </source>
</evidence>
<evidence type="ECO:0000259" key="7">
    <source>
        <dbReference type="PROSITE" id="PS50110"/>
    </source>
</evidence>
<gene>
    <name evidence="8" type="ORF">GH723_16395</name>
</gene>
<keyword evidence="9" id="KW-1185">Reference proteome</keyword>
<keyword evidence="2" id="KW-0902">Two-component regulatory system</keyword>
<evidence type="ECO:0000256" key="3">
    <source>
        <dbReference type="ARBA" id="ARBA00023015"/>
    </source>
</evidence>
<sequence length="136" mass="14664">MAAVPHVLLATDADWIRDDIDAALSDPDTTVSRVRRGSDVTGAIAQIGPDLVILDLQIGNMGGIATCHAIRHEEAAGRLDPVKVLLLLDRADDRWLATTSGADGWMVKPLDTFRVRRAARAILAGEPWDEHPEPVG</sequence>
<reference evidence="8 9" key="1">
    <citation type="submission" date="2019-11" db="EMBL/GenBank/DDBJ databases">
        <authorList>
            <person name="He Y."/>
        </authorList>
    </citation>
    <scope>NUCLEOTIDE SEQUENCE [LARGE SCALE GENOMIC DNA]</scope>
    <source>
        <strain evidence="8 9">SCSIO 58843</strain>
    </source>
</reference>
<keyword evidence="1 6" id="KW-0597">Phosphoprotein</keyword>
<dbReference type="InterPro" id="IPR001789">
    <property type="entry name" value="Sig_transdc_resp-reg_receiver"/>
</dbReference>
<evidence type="ECO:0000256" key="6">
    <source>
        <dbReference type="PROSITE-ProRule" id="PRU00169"/>
    </source>
</evidence>
<dbReference type="SUPFAM" id="SSF52172">
    <property type="entry name" value="CheY-like"/>
    <property type="match status" value="1"/>
</dbReference>
<dbReference type="InterPro" id="IPR011006">
    <property type="entry name" value="CheY-like_superfamily"/>
</dbReference>
<dbReference type="Pfam" id="PF00072">
    <property type="entry name" value="Response_reg"/>
    <property type="match status" value="1"/>
</dbReference>
<name>A0A5Q2RL39_9ACTN</name>
<dbReference type="PROSITE" id="PS50110">
    <property type="entry name" value="RESPONSE_REGULATORY"/>
    <property type="match status" value="1"/>
</dbReference>
<dbReference type="GO" id="GO:0005829">
    <property type="term" value="C:cytosol"/>
    <property type="evidence" value="ECO:0007669"/>
    <property type="project" value="TreeGrafter"/>
</dbReference>
<dbReference type="Proteomes" id="UP000334019">
    <property type="component" value="Chromosome"/>
</dbReference>
<dbReference type="EMBL" id="CP045851">
    <property type="protein sequence ID" value="QGG96553.1"/>
    <property type="molecule type" value="Genomic_DNA"/>
</dbReference>
<dbReference type="PANTHER" id="PTHR48111">
    <property type="entry name" value="REGULATOR OF RPOS"/>
    <property type="match status" value="1"/>
</dbReference>